<evidence type="ECO:0000313" key="16">
    <source>
        <dbReference type="Proteomes" id="UP000177010"/>
    </source>
</evidence>
<dbReference type="FunFam" id="3.40.50.720:FF:000009">
    <property type="entry name" value="Fatty oxidation complex, alpha subunit"/>
    <property type="match status" value="1"/>
</dbReference>
<comment type="caution">
    <text evidence="15">The sequence shown here is derived from an EMBL/GenBank/DDBJ whole genome shotgun (WGS) entry which is preliminary data.</text>
</comment>
<feature type="binding site" evidence="12">
    <location>
        <begin position="16"/>
        <end position="21"/>
    </location>
    <ligand>
        <name>NAD(+)</name>
        <dbReference type="ChEBI" id="CHEBI:57540"/>
    </ligand>
</feature>
<dbReference type="InterPro" id="IPR022694">
    <property type="entry name" value="3-OHacyl-CoA_DH"/>
</dbReference>
<dbReference type="PROSITE" id="PS00067">
    <property type="entry name" value="3HCDH"/>
    <property type="match status" value="1"/>
</dbReference>
<dbReference type="InterPro" id="IPR006176">
    <property type="entry name" value="3-OHacyl-CoA_DH_NAD-bd"/>
</dbReference>
<evidence type="ECO:0000313" key="15">
    <source>
        <dbReference type="EMBL" id="OFA13158.1"/>
    </source>
</evidence>
<dbReference type="AlphaFoldDB" id="A0A1E7XJE6"/>
<dbReference type="GO" id="GO:0050104">
    <property type="term" value="F:L-gulonate 3-dehydrogenase activity"/>
    <property type="evidence" value="ECO:0007669"/>
    <property type="project" value="UniProtKB-EC"/>
</dbReference>
<dbReference type="Pfam" id="PF00725">
    <property type="entry name" value="3HCDH"/>
    <property type="match status" value="1"/>
</dbReference>
<evidence type="ECO:0000256" key="12">
    <source>
        <dbReference type="PIRSR" id="PIRSR000105-2"/>
    </source>
</evidence>
<feature type="binding site" evidence="12">
    <location>
        <position position="39"/>
    </location>
    <ligand>
        <name>NAD(+)</name>
        <dbReference type="ChEBI" id="CHEBI:57540"/>
    </ligand>
</feature>
<evidence type="ECO:0000259" key="13">
    <source>
        <dbReference type="Pfam" id="PF00725"/>
    </source>
</evidence>
<accession>A0A1E7XJE6</accession>
<dbReference type="PANTHER" id="PTHR48075">
    <property type="entry name" value="3-HYDROXYACYL-COA DEHYDROGENASE FAMILY PROTEIN"/>
    <property type="match status" value="1"/>
</dbReference>
<dbReference type="PANTHER" id="PTHR48075:SF1">
    <property type="entry name" value="LAMBDA-CRYSTALLIN HOMOLOG"/>
    <property type="match status" value="1"/>
</dbReference>
<proteinExistence type="inferred from homology"/>
<evidence type="ECO:0000256" key="7">
    <source>
        <dbReference type="ARBA" id="ARBA00023002"/>
    </source>
</evidence>
<feature type="binding site" evidence="12">
    <location>
        <position position="284"/>
    </location>
    <ligand>
        <name>NAD(+)</name>
        <dbReference type="ChEBI" id="CHEBI:57540"/>
    </ligand>
</feature>
<evidence type="ECO:0000256" key="3">
    <source>
        <dbReference type="ARBA" id="ARBA00009463"/>
    </source>
</evidence>
<dbReference type="InterPro" id="IPR006108">
    <property type="entry name" value="3HC_DH_C"/>
</dbReference>
<evidence type="ECO:0000259" key="14">
    <source>
        <dbReference type="Pfam" id="PF02737"/>
    </source>
</evidence>
<dbReference type="Proteomes" id="UP000177010">
    <property type="component" value="Unassembled WGS sequence"/>
</dbReference>
<evidence type="ECO:0000256" key="9">
    <source>
        <dbReference type="ARBA" id="ARBA00038962"/>
    </source>
</evidence>
<feature type="binding site" evidence="12">
    <location>
        <position position="126"/>
    </location>
    <ligand>
        <name>NAD(+)</name>
        <dbReference type="ChEBI" id="CHEBI:57540"/>
    </ligand>
</feature>
<feature type="binding site" evidence="12">
    <location>
        <position position="99"/>
    </location>
    <ligand>
        <name>NAD(+)</name>
        <dbReference type="ChEBI" id="CHEBI:57540"/>
    </ligand>
</feature>
<dbReference type="PIRSF" id="PIRSF000105">
    <property type="entry name" value="HCDH"/>
    <property type="match status" value="1"/>
</dbReference>
<feature type="binding site" evidence="12">
    <location>
        <position position="150"/>
    </location>
    <ligand>
        <name>NAD(+)</name>
        <dbReference type="ChEBI" id="CHEBI:57540"/>
    </ligand>
</feature>
<evidence type="ECO:0000256" key="4">
    <source>
        <dbReference type="ARBA" id="ARBA00011738"/>
    </source>
</evidence>
<keyword evidence="6" id="KW-0597">Phosphoprotein</keyword>
<dbReference type="Gene3D" id="1.10.1040.10">
    <property type="entry name" value="N-(1-d-carboxylethyl)-l-norvaline Dehydrogenase, domain 2"/>
    <property type="match status" value="1"/>
</dbReference>
<dbReference type="GO" id="GO:0019605">
    <property type="term" value="P:butyrate metabolic process"/>
    <property type="evidence" value="ECO:0007669"/>
    <property type="project" value="UniProtKB-UniPathway"/>
</dbReference>
<evidence type="ECO:0000256" key="5">
    <source>
        <dbReference type="ARBA" id="ARBA00022490"/>
    </source>
</evidence>
<evidence type="ECO:0000256" key="11">
    <source>
        <dbReference type="PIRSR" id="PIRSR000105-1"/>
    </source>
</evidence>
<keyword evidence="8 12" id="KW-0520">NAD</keyword>
<dbReference type="SUPFAM" id="SSF48179">
    <property type="entry name" value="6-phosphogluconate dehydrogenase C-terminal domain-like"/>
    <property type="match status" value="1"/>
</dbReference>
<gene>
    <name evidence="15" type="primary">mmgB_3</name>
    <name evidence="15" type="ORF">LASUN_01570</name>
</gene>
<feature type="domain" description="3-hydroxyacyl-CoA dehydrogenase NAD binding" evidence="14">
    <location>
        <begin position="12"/>
        <end position="189"/>
    </location>
</feature>
<dbReference type="Gene3D" id="3.40.50.720">
    <property type="entry name" value="NAD(P)-binding Rossmann-like Domain"/>
    <property type="match status" value="1"/>
</dbReference>
<dbReference type="GO" id="GO:0005737">
    <property type="term" value="C:cytoplasm"/>
    <property type="evidence" value="ECO:0007669"/>
    <property type="project" value="UniProtKB-SubCell"/>
</dbReference>
<dbReference type="EC" id="1.1.1.45" evidence="9"/>
<keyword evidence="7 15" id="KW-0560">Oxidoreductase</keyword>
<evidence type="ECO:0000256" key="2">
    <source>
        <dbReference type="ARBA" id="ARBA00005086"/>
    </source>
</evidence>
<sequence length="320" mass="35213">MSTVKMNDIKVIANIGAGTMGHATAMQFAMKGYQVNLLDMSQAALKHGLELIDHDLDTFEQNEIIKGNQKADIMARIVPTTDYSDALTEADFVIESIVEDLKVKQNVWQKAEHYVSDHTIMATNTSGLSPTAIQEGLKHPENFVVAHFWNPAQLMPLVEVVPGERTTEDTVKITVSLMNHIGKHAVALKKEALGFVGNRLQLAVLREAFKIINDGIASPAAVDDIVKYSLGRRWSLLGPIASADLGGLDVFKNISSYLYDDLANNTGTDPVLKKMVDQGDLGVKSGKGFYDWEGDNGKEAILMRDINLLKLLKNDEKHNK</sequence>
<evidence type="ECO:0000256" key="8">
    <source>
        <dbReference type="ARBA" id="ARBA00023027"/>
    </source>
</evidence>
<dbReference type="SUPFAM" id="SSF51735">
    <property type="entry name" value="NAD(P)-binding Rossmann-fold domains"/>
    <property type="match status" value="1"/>
</dbReference>
<name>A0A1E7XJE6_9LACO</name>
<evidence type="ECO:0000256" key="10">
    <source>
        <dbReference type="ARBA" id="ARBA00042709"/>
    </source>
</evidence>
<dbReference type="GO" id="GO:0070403">
    <property type="term" value="F:NAD+ binding"/>
    <property type="evidence" value="ECO:0007669"/>
    <property type="project" value="InterPro"/>
</dbReference>
<feature type="site" description="Important for catalytic activity" evidence="11">
    <location>
        <position position="147"/>
    </location>
</feature>
<protein>
    <recommendedName>
        <fullName evidence="10">L-gulonate 3-dehydrogenase</fullName>
        <ecNumber evidence="9">1.1.1.45</ecNumber>
    </recommendedName>
    <alternativeName>
        <fullName evidence="10">L-gulonate 3-dehydrogenase</fullName>
    </alternativeName>
</protein>
<dbReference type="EMBL" id="MIQE01000002">
    <property type="protein sequence ID" value="OFA13158.1"/>
    <property type="molecule type" value="Genomic_DNA"/>
</dbReference>
<feature type="domain" description="3-hydroxyacyl-CoA dehydrogenase C-terminal" evidence="13">
    <location>
        <begin position="194"/>
        <end position="292"/>
    </location>
</feature>
<dbReference type="InterPro" id="IPR013328">
    <property type="entry name" value="6PGD_dom2"/>
</dbReference>
<feature type="binding site" evidence="12">
    <location>
        <position position="104"/>
    </location>
    <ligand>
        <name>NAD(+)</name>
        <dbReference type="ChEBI" id="CHEBI:57540"/>
    </ligand>
</feature>
<dbReference type="InterPro" id="IPR036291">
    <property type="entry name" value="NAD(P)-bd_dom_sf"/>
</dbReference>
<dbReference type="UniPathway" id="UPA00863"/>
<dbReference type="Pfam" id="PF02737">
    <property type="entry name" value="3HCDH_N"/>
    <property type="match status" value="1"/>
</dbReference>
<comment type="subcellular location">
    <subcellularLocation>
        <location evidence="1">Cytoplasm</location>
    </subcellularLocation>
</comment>
<evidence type="ECO:0000256" key="1">
    <source>
        <dbReference type="ARBA" id="ARBA00004496"/>
    </source>
</evidence>
<dbReference type="InterPro" id="IPR006180">
    <property type="entry name" value="3-OHacyl-CoA_DH_CS"/>
</dbReference>
<comment type="similarity">
    <text evidence="3">Belongs to the 3-hydroxyacyl-CoA dehydrogenase family.</text>
</comment>
<dbReference type="InterPro" id="IPR008927">
    <property type="entry name" value="6-PGluconate_DH-like_C_sf"/>
</dbReference>
<reference evidence="15 16" key="1">
    <citation type="submission" date="2016-09" db="EMBL/GenBank/DDBJ databases">
        <title>Genome Sequence of Lactobacillus sunkii Strain CG01.</title>
        <authorList>
            <person name="Poehlein A."/>
            <person name="Gabris C."/>
            <person name="Bengelsdorf F.R."/>
            <person name="Duerre P."/>
            <person name="Daniel R."/>
        </authorList>
    </citation>
    <scope>NUCLEOTIDE SEQUENCE [LARGE SCALE GENOMIC DNA]</scope>
    <source>
        <strain evidence="15 16">CG_D</strain>
    </source>
</reference>
<comment type="subunit">
    <text evidence="4">Homodimer.</text>
</comment>
<comment type="pathway">
    <text evidence="2">Lipid metabolism; butanoate metabolism.</text>
</comment>
<keyword evidence="5" id="KW-0963">Cytoplasm</keyword>
<dbReference type="STRING" id="481719.LASUN_01570"/>
<organism evidence="15 16">
    <name type="scientific">Lentilactobacillus sunkii</name>
    <dbReference type="NCBI Taxonomy" id="481719"/>
    <lineage>
        <taxon>Bacteria</taxon>
        <taxon>Bacillati</taxon>
        <taxon>Bacillota</taxon>
        <taxon>Bacilli</taxon>
        <taxon>Lactobacillales</taxon>
        <taxon>Lactobacillaceae</taxon>
        <taxon>Lentilactobacillus</taxon>
    </lineage>
</organism>
<evidence type="ECO:0000256" key="6">
    <source>
        <dbReference type="ARBA" id="ARBA00022553"/>
    </source>
</evidence>
<dbReference type="RefSeq" id="WP_083274384.1">
    <property type="nucleotide sequence ID" value="NZ_JAZHVW010000006.1"/>
</dbReference>